<dbReference type="SUPFAM" id="SSF51735">
    <property type="entry name" value="NAD(P)-binding Rossmann-fold domains"/>
    <property type="match status" value="1"/>
</dbReference>
<accession>A0A943EFH9</accession>
<feature type="domain" description="D-isomer specific 2-hydroxyacid dehydrogenase NAD-binding" evidence="5">
    <location>
        <begin position="105"/>
        <end position="282"/>
    </location>
</feature>
<evidence type="ECO:0000313" key="6">
    <source>
        <dbReference type="EMBL" id="MBS5519181.1"/>
    </source>
</evidence>
<evidence type="ECO:0000256" key="3">
    <source>
        <dbReference type="RuleBase" id="RU003719"/>
    </source>
</evidence>
<dbReference type="SUPFAM" id="SSF52283">
    <property type="entry name" value="Formate/glycerate dehydrogenase catalytic domain-like"/>
    <property type="match status" value="1"/>
</dbReference>
<dbReference type="PANTHER" id="PTHR10996">
    <property type="entry name" value="2-HYDROXYACID DEHYDROGENASE-RELATED"/>
    <property type="match status" value="1"/>
</dbReference>
<feature type="domain" description="D-isomer specific 2-hydroxyacid dehydrogenase catalytic" evidence="4">
    <location>
        <begin position="5"/>
        <end position="314"/>
    </location>
</feature>
<dbReference type="GO" id="GO:0030267">
    <property type="term" value="F:glyoxylate reductase (NADPH) activity"/>
    <property type="evidence" value="ECO:0007669"/>
    <property type="project" value="TreeGrafter"/>
</dbReference>
<dbReference type="Pfam" id="PF00389">
    <property type="entry name" value="2-Hacid_dh"/>
    <property type="match status" value="1"/>
</dbReference>
<dbReference type="Proteomes" id="UP000754226">
    <property type="component" value="Unassembled WGS sequence"/>
</dbReference>
<protein>
    <submittedName>
        <fullName evidence="6">Hydroxyacid dehydrogenase</fullName>
    </submittedName>
</protein>
<organism evidence="6 7">
    <name type="scientific">Acidaminococcus intestini</name>
    <dbReference type="NCBI Taxonomy" id="187327"/>
    <lineage>
        <taxon>Bacteria</taxon>
        <taxon>Bacillati</taxon>
        <taxon>Bacillota</taxon>
        <taxon>Negativicutes</taxon>
        <taxon>Acidaminococcales</taxon>
        <taxon>Acidaminococcaceae</taxon>
        <taxon>Acidaminococcus</taxon>
    </lineage>
</organism>
<dbReference type="InterPro" id="IPR036291">
    <property type="entry name" value="NAD(P)-bd_dom_sf"/>
</dbReference>
<name>A0A943EFH9_9FIRM</name>
<dbReference type="InterPro" id="IPR050223">
    <property type="entry name" value="D-isomer_2-hydroxyacid_DH"/>
</dbReference>
<reference evidence="6" key="1">
    <citation type="submission" date="2021-02" db="EMBL/GenBank/DDBJ databases">
        <title>Infant gut strain persistence is associated with maternal origin, phylogeny, and functional potential including surface adhesion and iron acquisition.</title>
        <authorList>
            <person name="Lou Y.C."/>
        </authorList>
    </citation>
    <scope>NUCLEOTIDE SEQUENCE</scope>
    <source>
        <strain evidence="6">L3_106_000M1_dasL3_106_000M1_concoct_15</strain>
    </source>
</reference>
<dbReference type="PANTHER" id="PTHR10996:SF283">
    <property type="entry name" value="GLYOXYLATE_HYDROXYPYRUVATE REDUCTASE B"/>
    <property type="match status" value="1"/>
</dbReference>
<dbReference type="CDD" id="cd12173">
    <property type="entry name" value="PGDH_4"/>
    <property type="match status" value="1"/>
</dbReference>
<dbReference type="InterPro" id="IPR006139">
    <property type="entry name" value="D-isomer_2_OHA_DH_cat_dom"/>
</dbReference>
<evidence type="ECO:0000259" key="4">
    <source>
        <dbReference type="Pfam" id="PF00389"/>
    </source>
</evidence>
<dbReference type="GO" id="GO:0005829">
    <property type="term" value="C:cytosol"/>
    <property type="evidence" value="ECO:0007669"/>
    <property type="project" value="TreeGrafter"/>
</dbReference>
<dbReference type="EMBL" id="JAGZCZ010000002">
    <property type="protein sequence ID" value="MBS5519181.1"/>
    <property type="molecule type" value="Genomic_DNA"/>
</dbReference>
<dbReference type="InterPro" id="IPR006140">
    <property type="entry name" value="D-isomer_DH_NAD-bd"/>
</dbReference>
<evidence type="ECO:0000256" key="2">
    <source>
        <dbReference type="ARBA" id="ARBA00023002"/>
    </source>
</evidence>
<comment type="caution">
    <text evidence="6">The sequence shown here is derived from an EMBL/GenBank/DDBJ whole genome shotgun (WGS) entry which is preliminary data.</text>
</comment>
<keyword evidence="2 3" id="KW-0560">Oxidoreductase</keyword>
<dbReference type="AlphaFoldDB" id="A0A943EFH9"/>
<dbReference type="Gene3D" id="3.40.50.720">
    <property type="entry name" value="NAD(P)-binding Rossmann-like Domain"/>
    <property type="match status" value="2"/>
</dbReference>
<sequence>MYKILIPKALKESARTFLMEKGFELVELEGTDEETMKKAISDVDAVIARTEKYTPAVIEAARNLKIIARYGIGYENINLEACDKKGVTVTLARGCNTYSVAEHAITLMLAALRQISQLDREVRKGDWKSRDRVETHEARGKVFGSIGIGPIGMEAVKIAHFGFQMKILVYDKFVDQSKFPDWIEFTGTLDDLMERSDVVSPHLPLNKGTFHILNEESISHMKRGSILLNVSRGAIWDEKAVYQALKEGRIGAAAGDVFETEPPTPDNPLFELPNFIGTPHTAALSEEAVTAVAMNCAHAIDDLFSGKEPLYIINHPAR</sequence>
<dbReference type="Pfam" id="PF02826">
    <property type="entry name" value="2-Hacid_dh_C"/>
    <property type="match status" value="1"/>
</dbReference>
<comment type="similarity">
    <text evidence="1 3">Belongs to the D-isomer specific 2-hydroxyacid dehydrogenase family.</text>
</comment>
<gene>
    <name evidence="6" type="ORF">KHX13_02415</name>
</gene>
<evidence type="ECO:0000259" key="5">
    <source>
        <dbReference type="Pfam" id="PF02826"/>
    </source>
</evidence>
<dbReference type="GO" id="GO:0016618">
    <property type="term" value="F:hydroxypyruvate reductase [NAD(P)H] activity"/>
    <property type="evidence" value="ECO:0007669"/>
    <property type="project" value="TreeGrafter"/>
</dbReference>
<evidence type="ECO:0000313" key="7">
    <source>
        <dbReference type="Proteomes" id="UP000754226"/>
    </source>
</evidence>
<proteinExistence type="inferred from homology"/>
<evidence type="ECO:0000256" key="1">
    <source>
        <dbReference type="ARBA" id="ARBA00005854"/>
    </source>
</evidence>
<dbReference type="GO" id="GO:0051287">
    <property type="term" value="F:NAD binding"/>
    <property type="evidence" value="ECO:0007669"/>
    <property type="project" value="InterPro"/>
</dbReference>